<dbReference type="AlphaFoldDB" id="A0A8C5RED7"/>
<dbReference type="Proteomes" id="UP000694406">
    <property type="component" value="Unplaced"/>
</dbReference>
<dbReference type="Ensembl" id="ENSLLTT00000000198.1">
    <property type="protein sequence ID" value="ENSLLTP00000000193.1"/>
    <property type="gene ID" value="ENSLLTG00000000152.1"/>
</dbReference>
<accession>A0A8C5RED7</accession>
<organism evidence="1 2">
    <name type="scientific">Laticauda laticaudata</name>
    <name type="common">Blue-ringed sea krait</name>
    <name type="synonym">Blue-lipped sea krait</name>
    <dbReference type="NCBI Taxonomy" id="8630"/>
    <lineage>
        <taxon>Eukaryota</taxon>
        <taxon>Metazoa</taxon>
        <taxon>Chordata</taxon>
        <taxon>Craniata</taxon>
        <taxon>Vertebrata</taxon>
        <taxon>Euteleostomi</taxon>
        <taxon>Lepidosauria</taxon>
        <taxon>Squamata</taxon>
        <taxon>Bifurcata</taxon>
        <taxon>Unidentata</taxon>
        <taxon>Episquamata</taxon>
        <taxon>Toxicofera</taxon>
        <taxon>Serpentes</taxon>
        <taxon>Colubroidea</taxon>
        <taxon>Elapidae</taxon>
        <taxon>Laticaudinae</taxon>
        <taxon>Laticauda</taxon>
    </lineage>
</organism>
<sequence length="90" mass="10508">MYCFELSFKYFIYLTHLNLTLLETRRFKKPSTDIVLVFVLITGFALEGRMMCELQKVVAVCSSTKQKHSYRLVSLADKRENKISSTARCF</sequence>
<keyword evidence="2" id="KW-1185">Reference proteome</keyword>
<evidence type="ECO:0000313" key="1">
    <source>
        <dbReference type="Ensembl" id="ENSLLTP00000000193.1"/>
    </source>
</evidence>
<reference evidence="1" key="1">
    <citation type="submission" date="2025-08" db="UniProtKB">
        <authorList>
            <consortium name="Ensembl"/>
        </authorList>
    </citation>
    <scope>IDENTIFICATION</scope>
</reference>
<reference evidence="1" key="2">
    <citation type="submission" date="2025-09" db="UniProtKB">
        <authorList>
            <consortium name="Ensembl"/>
        </authorList>
    </citation>
    <scope>IDENTIFICATION</scope>
</reference>
<name>A0A8C5RED7_LATLA</name>
<evidence type="ECO:0000313" key="2">
    <source>
        <dbReference type="Proteomes" id="UP000694406"/>
    </source>
</evidence>
<protein>
    <submittedName>
        <fullName evidence="1">Uncharacterized protein</fullName>
    </submittedName>
</protein>
<proteinExistence type="predicted"/>